<reference evidence="1 2" key="1">
    <citation type="submission" date="2019-07" db="EMBL/GenBank/DDBJ databases">
        <authorList>
            <person name="Jastrzebski P J."/>
            <person name="Paukszto L."/>
            <person name="Jastrzebski P J."/>
        </authorList>
    </citation>
    <scope>NUCLEOTIDE SEQUENCE [LARGE SCALE GENOMIC DNA]</scope>
    <source>
        <strain evidence="1 2">WMS-il1</strain>
    </source>
</reference>
<dbReference type="Gene3D" id="1.10.167.10">
    <property type="entry name" value="Regulator of G-protein Signalling 4, domain 2"/>
    <property type="match status" value="1"/>
</dbReference>
<gene>
    <name evidence="1" type="ORF">WMSIL1_LOCUS1801</name>
</gene>
<keyword evidence="2" id="KW-1185">Reference proteome</keyword>
<feature type="non-terminal residue" evidence="1">
    <location>
        <position position="68"/>
    </location>
</feature>
<protein>
    <recommendedName>
        <fullName evidence="3">Reverse transcriptase domain-containing protein</fullName>
    </recommendedName>
</protein>
<dbReference type="InterPro" id="IPR036305">
    <property type="entry name" value="RGS_sf"/>
</dbReference>
<evidence type="ECO:0008006" key="3">
    <source>
        <dbReference type="Google" id="ProtNLM"/>
    </source>
</evidence>
<evidence type="ECO:0000313" key="2">
    <source>
        <dbReference type="Proteomes" id="UP000321570"/>
    </source>
</evidence>
<dbReference type="AlphaFoldDB" id="A0A564Y3A6"/>
<sequence>MKELLSKKYRFPLDYVRHVQNKLNEEIKQNSIPRQLFSIYLDDLKINIKEIFYEPFLKSKHFTRYLQW</sequence>
<dbReference type="SUPFAM" id="SSF48097">
    <property type="entry name" value="Regulator of G-protein signaling, RGS"/>
    <property type="match status" value="1"/>
</dbReference>
<accession>A0A564Y3A6</accession>
<name>A0A564Y3A6_HYMDI</name>
<evidence type="ECO:0000313" key="1">
    <source>
        <dbReference type="EMBL" id="VUZ40964.1"/>
    </source>
</evidence>
<dbReference type="Proteomes" id="UP000321570">
    <property type="component" value="Unassembled WGS sequence"/>
</dbReference>
<dbReference type="EMBL" id="CABIJS010000044">
    <property type="protein sequence ID" value="VUZ40964.1"/>
    <property type="molecule type" value="Genomic_DNA"/>
</dbReference>
<organism evidence="1 2">
    <name type="scientific">Hymenolepis diminuta</name>
    <name type="common">Rat tapeworm</name>
    <dbReference type="NCBI Taxonomy" id="6216"/>
    <lineage>
        <taxon>Eukaryota</taxon>
        <taxon>Metazoa</taxon>
        <taxon>Spiralia</taxon>
        <taxon>Lophotrochozoa</taxon>
        <taxon>Platyhelminthes</taxon>
        <taxon>Cestoda</taxon>
        <taxon>Eucestoda</taxon>
        <taxon>Cyclophyllidea</taxon>
        <taxon>Hymenolepididae</taxon>
        <taxon>Hymenolepis</taxon>
    </lineage>
</organism>
<dbReference type="InterPro" id="IPR044926">
    <property type="entry name" value="RGS_subdomain_2"/>
</dbReference>
<proteinExistence type="predicted"/>